<name>A0A2X0MA55_9BASI</name>
<reference evidence="1 2" key="1">
    <citation type="submission" date="2016-11" db="EMBL/GenBank/DDBJ databases">
        <authorList>
            <person name="Jaros S."/>
            <person name="Januszkiewicz K."/>
            <person name="Wedrychowicz H."/>
        </authorList>
    </citation>
    <scope>NUCLEOTIDE SEQUENCE [LARGE SCALE GENOMIC DNA]</scope>
</reference>
<proteinExistence type="predicted"/>
<organism evidence="1 2">
    <name type="scientific">Microbotryum silenes-dioicae</name>
    <dbReference type="NCBI Taxonomy" id="796604"/>
    <lineage>
        <taxon>Eukaryota</taxon>
        <taxon>Fungi</taxon>
        <taxon>Dikarya</taxon>
        <taxon>Basidiomycota</taxon>
        <taxon>Pucciniomycotina</taxon>
        <taxon>Microbotryomycetes</taxon>
        <taxon>Microbotryales</taxon>
        <taxon>Microbotryaceae</taxon>
        <taxon>Microbotryum</taxon>
    </lineage>
</organism>
<evidence type="ECO:0000313" key="1">
    <source>
        <dbReference type="EMBL" id="SGY72802.1"/>
    </source>
</evidence>
<dbReference type="AlphaFoldDB" id="A0A2X0MA55"/>
<dbReference type="EMBL" id="FQNC01000047">
    <property type="protein sequence ID" value="SGY72802.1"/>
    <property type="molecule type" value="Genomic_DNA"/>
</dbReference>
<protein>
    <submittedName>
        <fullName evidence="1">BQ5605_C005g03212 protein</fullName>
    </submittedName>
</protein>
<evidence type="ECO:0000313" key="2">
    <source>
        <dbReference type="Proteomes" id="UP000249464"/>
    </source>
</evidence>
<sequence length="61" mass="7042">MPRIEDLPCSSNYTSGQRSFLQRSSLSIDLETLGRVDFARWMMGGQPLEVFGEEFDNPKDW</sequence>
<accession>A0A2X0MA55</accession>
<dbReference type="Proteomes" id="UP000249464">
    <property type="component" value="Unassembled WGS sequence"/>
</dbReference>
<keyword evidence="2" id="KW-1185">Reference proteome</keyword>
<gene>
    <name evidence="1" type="primary">BQ5605_C005g03212</name>
    <name evidence="1" type="ORF">BQ5605_C005G03212</name>
</gene>